<gene>
    <name evidence="1" type="ORF">AYM40_25375</name>
</gene>
<dbReference type="Proteomes" id="UP000076852">
    <property type="component" value="Chromosome 2"/>
</dbReference>
<keyword evidence="2" id="KW-1185">Reference proteome</keyword>
<name>A0A160FS27_9BURK</name>
<evidence type="ECO:0000313" key="1">
    <source>
        <dbReference type="EMBL" id="ANB75671.1"/>
    </source>
</evidence>
<protein>
    <submittedName>
        <fullName evidence="1">Uncharacterized protein</fullName>
    </submittedName>
</protein>
<proteinExistence type="predicted"/>
<sequence>MNRQQFLDDPEVAEFVTWLAGFAGRLPVALDIGRSGRMPQGVVKTVHGFDGVIDTYVWRADWTDDRGSPVKSLCWNSTARSLKRLGETLRAALASESDEAAMRACRAIFEWGGERNIGVGARPFLEAKRASGQLVTYLKAAREAFRLSSGRLDQLGAIENVNSMLTKVYALASDDGLPIYDSRVAAAMASLVELFRIKTRRAWRQVPARLLFPTMDASARRKLIGLHTGALISKGALMHYTQPDMSTRWASAKLRLGWIAEDILRQAPQLLSAQPHSRLHAFEASLFMIGYDVRCLAGNLNGTQAIDAK</sequence>
<dbReference type="OrthoDB" id="1779474at2"/>
<dbReference type="KEGG" id="buz:AYM40_25375"/>
<evidence type="ECO:0000313" key="2">
    <source>
        <dbReference type="Proteomes" id="UP000076852"/>
    </source>
</evidence>
<accession>A0A160FS27</accession>
<reference evidence="1 2" key="1">
    <citation type="journal article" date="2016" name="Gene">
        <title>PacBio SMRT assembly of a complex multi-replicon genome reveals chlorocatechol degradative operon in a region of genome plasticity.</title>
        <authorList>
            <person name="Ricker N."/>
            <person name="Shen S.Y."/>
            <person name="Goordial J."/>
            <person name="Jin S."/>
            <person name="Fulthorpe R.R."/>
        </authorList>
    </citation>
    <scope>NUCLEOTIDE SEQUENCE [LARGE SCALE GENOMIC DNA]</scope>
    <source>
        <strain evidence="1 2">OLGA172</strain>
    </source>
</reference>
<dbReference type="AlphaFoldDB" id="A0A160FS27"/>
<dbReference type="STRING" id="1804984.AYM40_25375"/>
<organism evidence="1 2">
    <name type="scientific">Paraburkholderia phytofirmans OLGA172</name>
    <dbReference type="NCBI Taxonomy" id="1417228"/>
    <lineage>
        <taxon>Bacteria</taxon>
        <taxon>Pseudomonadati</taxon>
        <taxon>Pseudomonadota</taxon>
        <taxon>Betaproteobacteria</taxon>
        <taxon>Burkholderiales</taxon>
        <taxon>Burkholderiaceae</taxon>
        <taxon>Paraburkholderia</taxon>
    </lineage>
</organism>
<dbReference type="EMBL" id="CP014579">
    <property type="protein sequence ID" value="ANB75671.1"/>
    <property type="molecule type" value="Genomic_DNA"/>
</dbReference>
<dbReference type="RefSeq" id="WP_063498952.1">
    <property type="nucleotide sequence ID" value="NZ_CP014579.1"/>
</dbReference>